<dbReference type="GO" id="GO:0005524">
    <property type="term" value="F:ATP binding"/>
    <property type="evidence" value="ECO:0007669"/>
    <property type="project" value="InterPro"/>
</dbReference>
<dbReference type="InterPro" id="IPR027417">
    <property type="entry name" value="P-loop_NTPase"/>
</dbReference>
<dbReference type="Gene3D" id="3.40.50.300">
    <property type="entry name" value="P-loop containing nucleotide triphosphate hydrolases"/>
    <property type="match status" value="1"/>
</dbReference>
<dbReference type="EMBL" id="BARS01036397">
    <property type="protein sequence ID" value="GAG15094.1"/>
    <property type="molecule type" value="Genomic_DNA"/>
</dbReference>
<dbReference type="GO" id="GO:0016887">
    <property type="term" value="F:ATP hydrolysis activity"/>
    <property type="evidence" value="ECO:0007669"/>
    <property type="project" value="InterPro"/>
</dbReference>
<gene>
    <name evidence="2" type="ORF">S01H1_55961</name>
</gene>
<dbReference type="AlphaFoldDB" id="X0VAE8"/>
<protein>
    <recommendedName>
        <fullName evidence="1">ABC transporter domain-containing protein</fullName>
    </recommendedName>
</protein>
<comment type="caution">
    <text evidence="2">The sequence shown here is derived from an EMBL/GenBank/DDBJ whole genome shotgun (WGS) entry which is preliminary data.</text>
</comment>
<feature type="domain" description="ABC transporter" evidence="1">
    <location>
        <begin position="20"/>
        <end position="65"/>
    </location>
</feature>
<name>X0VAE8_9ZZZZ</name>
<organism evidence="2">
    <name type="scientific">marine sediment metagenome</name>
    <dbReference type="NCBI Taxonomy" id="412755"/>
    <lineage>
        <taxon>unclassified sequences</taxon>
        <taxon>metagenomes</taxon>
        <taxon>ecological metagenomes</taxon>
    </lineage>
</organism>
<accession>X0VAE8</accession>
<evidence type="ECO:0000259" key="1">
    <source>
        <dbReference type="Pfam" id="PF00005"/>
    </source>
</evidence>
<dbReference type="CDD" id="cd00267">
    <property type="entry name" value="ABC_ATPase"/>
    <property type="match status" value="1"/>
</dbReference>
<dbReference type="Pfam" id="PF00005">
    <property type="entry name" value="ABC_tran"/>
    <property type="match status" value="1"/>
</dbReference>
<sequence length="77" mass="8002">MFGVSAESAGGGREGDVTHRCRVDINAGDIVYITGPSGAGKTVLLRELEKSMPASERVNISEIELPADKAVIDCIAG</sequence>
<dbReference type="SUPFAM" id="SSF52540">
    <property type="entry name" value="P-loop containing nucleoside triphosphate hydrolases"/>
    <property type="match status" value="1"/>
</dbReference>
<proteinExistence type="predicted"/>
<reference evidence="2" key="1">
    <citation type="journal article" date="2014" name="Front. Microbiol.">
        <title>High frequency of phylogenetically diverse reductive dehalogenase-homologous genes in deep subseafloor sedimentary metagenomes.</title>
        <authorList>
            <person name="Kawai M."/>
            <person name="Futagami T."/>
            <person name="Toyoda A."/>
            <person name="Takaki Y."/>
            <person name="Nishi S."/>
            <person name="Hori S."/>
            <person name="Arai W."/>
            <person name="Tsubouchi T."/>
            <person name="Morono Y."/>
            <person name="Uchiyama I."/>
            <person name="Ito T."/>
            <person name="Fujiyama A."/>
            <person name="Inagaki F."/>
            <person name="Takami H."/>
        </authorList>
    </citation>
    <scope>NUCLEOTIDE SEQUENCE</scope>
    <source>
        <strain evidence="2">Expedition CK06-06</strain>
    </source>
</reference>
<dbReference type="InterPro" id="IPR003439">
    <property type="entry name" value="ABC_transporter-like_ATP-bd"/>
</dbReference>
<feature type="non-terminal residue" evidence="2">
    <location>
        <position position="77"/>
    </location>
</feature>
<evidence type="ECO:0000313" key="2">
    <source>
        <dbReference type="EMBL" id="GAG15094.1"/>
    </source>
</evidence>